<comment type="caution">
    <text evidence="3">The sequence shown here is derived from an EMBL/GenBank/DDBJ whole genome shotgun (WGS) entry which is preliminary data.</text>
</comment>
<dbReference type="GO" id="GO:0005737">
    <property type="term" value="C:cytoplasm"/>
    <property type="evidence" value="ECO:0007669"/>
    <property type="project" value="TreeGrafter"/>
</dbReference>
<dbReference type="InterPro" id="IPR001465">
    <property type="entry name" value="Malate_synthase_TIM"/>
</dbReference>
<dbReference type="OrthoDB" id="4078635at2759"/>
<dbReference type="SUPFAM" id="SSF56672">
    <property type="entry name" value="DNA/RNA polymerases"/>
    <property type="match status" value="1"/>
</dbReference>
<keyword evidence="4" id="KW-1185">Reference proteome</keyword>
<reference evidence="4" key="1">
    <citation type="journal article" date="2017" name="bioRxiv">
        <title>Comparative analysis of the genomes of Stylophora pistillata and Acropora digitifera provides evidence for extensive differences between species of corals.</title>
        <authorList>
            <person name="Voolstra C.R."/>
            <person name="Li Y."/>
            <person name="Liew Y.J."/>
            <person name="Baumgarten S."/>
            <person name="Zoccola D."/>
            <person name="Flot J.-F."/>
            <person name="Tambutte S."/>
            <person name="Allemand D."/>
            <person name="Aranda M."/>
        </authorList>
    </citation>
    <scope>NUCLEOTIDE SEQUENCE [LARGE SCALE GENOMIC DNA]</scope>
</reference>
<evidence type="ECO:0000256" key="1">
    <source>
        <dbReference type="ARBA" id="ARBA00012636"/>
    </source>
</evidence>
<dbReference type="CDD" id="cd01650">
    <property type="entry name" value="RT_nLTR_like"/>
    <property type="match status" value="1"/>
</dbReference>
<dbReference type="EC" id="2.3.3.9" evidence="1"/>
<accession>A0A2B4R4T4</accession>
<dbReference type="PROSITE" id="PS50878">
    <property type="entry name" value="RT_POL"/>
    <property type="match status" value="1"/>
</dbReference>
<feature type="non-terminal residue" evidence="3">
    <location>
        <position position="701"/>
    </location>
</feature>
<dbReference type="STRING" id="50429.A0A2B4R4T4"/>
<protein>
    <recommendedName>
        <fullName evidence="1">malate synthase</fullName>
        <ecNumber evidence="1">2.3.3.9</ecNumber>
    </recommendedName>
</protein>
<organism evidence="3 4">
    <name type="scientific">Stylophora pistillata</name>
    <name type="common">Smooth cauliflower coral</name>
    <dbReference type="NCBI Taxonomy" id="50429"/>
    <lineage>
        <taxon>Eukaryota</taxon>
        <taxon>Metazoa</taxon>
        <taxon>Cnidaria</taxon>
        <taxon>Anthozoa</taxon>
        <taxon>Hexacorallia</taxon>
        <taxon>Scleractinia</taxon>
        <taxon>Astrocoeniina</taxon>
        <taxon>Pocilloporidae</taxon>
        <taxon>Stylophora</taxon>
    </lineage>
</organism>
<proteinExistence type="predicted"/>
<evidence type="ECO:0000313" key="4">
    <source>
        <dbReference type="Proteomes" id="UP000225706"/>
    </source>
</evidence>
<dbReference type="AlphaFoldDB" id="A0A2B4R4T4"/>
<evidence type="ECO:0000259" key="2">
    <source>
        <dbReference type="PROSITE" id="PS50878"/>
    </source>
</evidence>
<feature type="domain" description="Reverse transcriptase" evidence="2">
    <location>
        <begin position="249"/>
        <end position="520"/>
    </location>
</feature>
<dbReference type="Pfam" id="PF01274">
    <property type="entry name" value="MS_TIM-barrel"/>
    <property type="match status" value="1"/>
</dbReference>
<dbReference type="Gene3D" id="3.20.20.360">
    <property type="entry name" value="Malate synthase, domain 3"/>
    <property type="match status" value="1"/>
</dbReference>
<dbReference type="InterPro" id="IPR011076">
    <property type="entry name" value="Malate_synth_sf"/>
</dbReference>
<dbReference type="InterPro" id="IPR006252">
    <property type="entry name" value="Malate_synthA"/>
</dbReference>
<evidence type="ECO:0000313" key="3">
    <source>
        <dbReference type="EMBL" id="PFX11829.1"/>
    </source>
</evidence>
<dbReference type="InterPro" id="IPR000477">
    <property type="entry name" value="RT_dom"/>
</dbReference>
<dbReference type="GO" id="GO:0006097">
    <property type="term" value="P:glyoxylate cycle"/>
    <property type="evidence" value="ECO:0007669"/>
    <property type="project" value="InterPro"/>
</dbReference>
<gene>
    <name evidence="3" type="primary">masA</name>
    <name evidence="3" type="ORF">AWC38_SpisGene24316</name>
</gene>
<dbReference type="SUPFAM" id="SSF51645">
    <property type="entry name" value="Malate synthase G"/>
    <property type="match status" value="1"/>
</dbReference>
<sequence>MHGSATRPDKHRIITTRSWKDKNVNDFIANLKQAPWCLIDSFNDVDDMCSALESLRKSLIDQHFPLKKKRIRRLTHPWLDSSVLKLMRTRDQVHKRARKSRLPSDWNGYKSLRNRVTAINRKAWKNYFKNKLEENRSKPKAFWDTVRLVLPSRKNRTEIDKLVVDCKELIDKHDIANSLNEYFTTIASSLLASQQSLGYPAELQQTGPLAFPSHSFNFRAATGADTIPAKVIRTTAPYISNVVAKLFNTSFRSGRFPSIWKTARVTPLFKGGLQTERDNYRPISILPCISKVLESFANTDLQGFTVDTGLNTDHRFAHARYSYTTVALIVAVDSWKFAIDRGEKVVCTFSDLIKAFDVIEHNILISKLSKHGVTGNELEWFKSYLQGRNQFVSYGSVESKRRLITHGVPQGSVLGPKLFNIHINSITDTCTDSEVVLYADDTQIHASAKDVSAAEKRVKKDLESTATWWNQNGLISNHKKCKAMLIGSKHAVKNTRALQIILNGKPVKQSDYFKYLGIYLDHCLTWSKHVAYKQSKTDLDDGHCPSWANQLRGLYNIFQFVHGNLRGVPVMSDAPVIMFRPRAWNMFEFNMMVGGKVVPGPLFDFGLHMFHNSKLLMKDGNGPFFYLPKLEGSNEVKLWNDIFVWTQQRLGLPQGSIKASVLIESIFCSFELDQILYELQHHSAGLNCGMWDYSASLVSNF</sequence>
<dbReference type="InterPro" id="IPR043502">
    <property type="entry name" value="DNA/RNA_pol_sf"/>
</dbReference>
<name>A0A2B4R4T4_STYPI</name>
<dbReference type="PANTHER" id="PTHR42902:SF2">
    <property type="entry name" value="MALATE SYNTHASE"/>
    <property type="match status" value="1"/>
</dbReference>
<dbReference type="Pfam" id="PF00078">
    <property type="entry name" value="RVT_1"/>
    <property type="match status" value="1"/>
</dbReference>
<dbReference type="GO" id="GO:0004474">
    <property type="term" value="F:malate synthase activity"/>
    <property type="evidence" value="ECO:0007669"/>
    <property type="project" value="UniProtKB-EC"/>
</dbReference>
<dbReference type="InterPro" id="IPR046363">
    <property type="entry name" value="MS_N_TIM-barrel_dom"/>
</dbReference>
<dbReference type="Proteomes" id="UP000225706">
    <property type="component" value="Unassembled WGS sequence"/>
</dbReference>
<dbReference type="PANTHER" id="PTHR42902">
    <property type="entry name" value="MALATE SYNTHASE"/>
    <property type="match status" value="1"/>
</dbReference>
<dbReference type="EMBL" id="LSMT01001841">
    <property type="protein sequence ID" value="PFX11829.1"/>
    <property type="molecule type" value="Genomic_DNA"/>
</dbReference>